<feature type="region of interest" description="Disordered" evidence="1">
    <location>
        <begin position="1"/>
        <end position="32"/>
    </location>
</feature>
<dbReference type="Proteomes" id="UP000219689">
    <property type="component" value="Unassembled WGS sequence"/>
</dbReference>
<evidence type="ECO:0000313" key="3">
    <source>
        <dbReference type="Proteomes" id="UP000219689"/>
    </source>
</evidence>
<reference evidence="2 3" key="1">
    <citation type="submission" date="2017-09" db="EMBL/GenBank/DDBJ databases">
        <title>Genome sequences of Natrinema ejinorence JCM 13890T.</title>
        <authorList>
            <person name="Roh S.W."/>
            <person name="Kim Y.B."/>
            <person name="Kim J.Y."/>
        </authorList>
    </citation>
    <scope>NUCLEOTIDE SEQUENCE [LARGE SCALE GENOMIC DNA]</scope>
    <source>
        <strain evidence="2 3">JCM 13890</strain>
    </source>
</reference>
<accession>A0A2A5R0K2</accession>
<feature type="compositionally biased region" description="Low complexity" evidence="1">
    <location>
        <begin position="17"/>
        <end position="31"/>
    </location>
</feature>
<protein>
    <recommendedName>
        <fullName evidence="4">SHOCT domain-containing protein</fullName>
    </recommendedName>
</protein>
<dbReference type="EMBL" id="NXNI01000001">
    <property type="protein sequence ID" value="PCR92648.1"/>
    <property type="molecule type" value="Genomic_DNA"/>
</dbReference>
<keyword evidence="3" id="KW-1185">Reference proteome</keyword>
<dbReference type="AlphaFoldDB" id="A0A2A5R0K2"/>
<evidence type="ECO:0000313" key="2">
    <source>
        <dbReference type="EMBL" id="PCR92648.1"/>
    </source>
</evidence>
<name>A0A2A5R0K2_9EURY</name>
<evidence type="ECO:0008006" key="4">
    <source>
        <dbReference type="Google" id="ProtNLM"/>
    </source>
</evidence>
<sequence>MTRGVVRQAEAAPDGPPTETSTTDSTESPVETLRRRYAAGDIDDEAFQYRLDRLLETEGTDRRTDERERVLE</sequence>
<gene>
    <name evidence="2" type="ORF">CP557_07335</name>
</gene>
<proteinExistence type="predicted"/>
<evidence type="ECO:0000256" key="1">
    <source>
        <dbReference type="SAM" id="MobiDB-lite"/>
    </source>
</evidence>
<comment type="caution">
    <text evidence="2">The sequence shown here is derived from an EMBL/GenBank/DDBJ whole genome shotgun (WGS) entry which is preliminary data.</text>
</comment>
<organism evidence="2 3">
    <name type="scientific">Natrinema ejinorense</name>
    <dbReference type="NCBI Taxonomy" id="373386"/>
    <lineage>
        <taxon>Archaea</taxon>
        <taxon>Methanobacteriati</taxon>
        <taxon>Methanobacteriota</taxon>
        <taxon>Stenosarchaea group</taxon>
        <taxon>Halobacteria</taxon>
        <taxon>Halobacteriales</taxon>
        <taxon>Natrialbaceae</taxon>
        <taxon>Natrinema</taxon>
    </lineage>
</organism>